<feature type="signal peptide" evidence="1">
    <location>
        <begin position="1"/>
        <end position="24"/>
    </location>
</feature>
<dbReference type="Proteomes" id="UP000195985">
    <property type="component" value="Unassembled WGS sequence"/>
</dbReference>
<keyword evidence="1" id="KW-0732">Signal</keyword>
<sequence length="154" mass="17194">MKKILLVFGLLFSFSLFKTGEVQASEVADTVYYDLKKGGTQEFITSDPEGRTMHIVVEEIPGISLFSLNNGSYRISGKKTGLWEASYYISVTNETISRAYSPNAIAITGSFSSTYLGLDSNKQATYYLGWKMGILNYNHYLRATIRSGFLSVTY</sequence>
<protein>
    <recommendedName>
        <fullName evidence="2">DUF5626 domain-containing protein</fullName>
    </recommendedName>
</protein>
<dbReference type="OrthoDB" id="2156269at2"/>
<organism evidence="3 4">
    <name type="scientific">Trichococcus pasteurii</name>
    <dbReference type="NCBI Taxonomy" id="43064"/>
    <lineage>
        <taxon>Bacteria</taxon>
        <taxon>Bacillati</taxon>
        <taxon>Bacillota</taxon>
        <taxon>Bacilli</taxon>
        <taxon>Lactobacillales</taxon>
        <taxon>Carnobacteriaceae</taxon>
        <taxon>Trichococcus</taxon>
    </lineage>
</organism>
<feature type="chain" id="PRO_5010732659" description="DUF5626 domain-containing protein" evidence="1">
    <location>
        <begin position="25"/>
        <end position="154"/>
    </location>
</feature>
<dbReference type="RefSeq" id="WP_086943022.1">
    <property type="nucleotide sequence ID" value="NZ_FONM01000014.1"/>
</dbReference>
<evidence type="ECO:0000313" key="3">
    <source>
        <dbReference type="EMBL" id="SLM52244.1"/>
    </source>
</evidence>
<dbReference type="InterPro" id="IPR040491">
    <property type="entry name" value="DUF5626"/>
</dbReference>
<proteinExistence type="predicted"/>
<evidence type="ECO:0000259" key="2">
    <source>
        <dbReference type="Pfam" id="PF18540"/>
    </source>
</evidence>
<dbReference type="Gene3D" id="2.60.40.3860">
    <property type="match status" value="1"/>
</dbReference>
<evidence type="ECO:0000256" key="1">
    <source>
        <dbReference type="SAM" id="SignalP"/>
    </source>
</evidence>
<reference evidence="4" key="1">
    <citation type="submission" date="2016-04" db="EMBL/GenBank/DDBJ databases">
        <authorList>
            <person name="Strepis N."/>
        </authorList>
    </citation>
    <scope>NUCLEOTIDE SEQUENCE [LARGE SCALE GENOMIC DNA]</scope>
</reference>
<dbReference type="AlphaFoldDB" id="A0A1W1IGT9"/>
<feature type="domain" description="DUF5626" evidence="2">
    <location>
        <begin position="34"/>
        <end position="152"/>
    </location>
</feature>
<keyword evidence="4" id="KW-1185">Reference proteome</keyword>
<evidence type="ECO:0000313" key="4">
    <source>
        <dbReference type="Proteomes" id="UP000195985"/>
    </source>
</evidence>
<name>A0A1W1IGT9_9LACT</name>
<gene>
    <name evidence="3" type="ORF">TPAS_1938</name>
</gene>
<accession>A0A1W1IGT9</accession>
<dbReference type="EMBL" id="FWEY01000005">
    <property type="protein sequence ID" value="SLM52244.1"/>
    <property type="molecule type" value="Genomic_DNA"/>
</dbReference>
<dbReference type="Pfam" id="PF18540">
    <property type="entry name" value="DUF5626"/>
    <property type="match status" value="1"/>
</dbReference>